<proteinExistence type="predicted"/>
<sequence length="123" mass="13608">MRGPRGPYVGRYLINDVAAPAGRVRATGARTMQRCSWCTYMSALAGAGRDTECTGGMRMRMRYAALAWIMDACMAWRRPVRHSVSSRCAMACDYVNTARTVVAGGMHTYPRNTHICALIDRSP</sequence>
<reference evidence="1" key="2">
    <citation type="submission" date="2021-02" db="EMBL/GenBank/DDBJ databases">
        <authorList>
            <person name="Kimball J.A."/>
            <person name="Haas M.W."/>
            <person name="Macchietto M."/>
            <person name="Kono T."/>
            <person name="Duquette J."/>
            <person name="Shao M."/>
        </authorList>
    </citation>
    <scope>NUCLEOTIDE SEQUENCE</scope>
    <source>
        <tissue evidence="1">Fresh leaf tissue</tissue>
    </source>
</reference>
<keyword evidence="2" id="KW-1185">Reference proteome</keyword>
<organism evidence="1 2">
    <name type="scientific">Zizania palustris</name>
    <name type="common">Northern wild rice</name>
    <dbReference type="NCBI Taxonomy" id="103762"/>
    <lineage>
        <taxon>Eukaryota</taxon>
        <taxon>Viridiplantae</taxon>
        <taxon>Streptophyta</taxon>
        <taxon>Embryophyta</taxon>
        <taxon>Tracheophyta</taxon>
        <taxon>Spermatophyta</taxon>
        <taxon>Magnoliopsida</taxon>
        <taxon>Liliopsida</taxon>
        <taxon>Poales</taxon>
        <taxon>Poaceae</taxon>
        <taxon>BOP clade</taxon>
        <taxon>Oryzoideae</taxon>
        <taxon>Oryzeae</taxon>
        <taxon>Zizaniinae</taxon>
        <taxon>Zizania</taxon>
    </lineage>
</organism>
<accession>A0A8J5VGL4</accession>
<evidence type="ECO:0000313" key="2">
    <source>
        <dbReference type="Proteomes" id="UP000729402"/>
    </source>
</evidence>
<dbReference type="EMBL" id="JAAALK010000287">
    <property type="protein sequence ID" value="KAG8059431.1"/>
    <property type="molecule type" value="Genomic_DNA"/>
</dbReference>
<protein>
    <submittedName>
        <fullName evidence="1">Uncharacterized protein</fullName>
    </submittedName>
</protein>
<comment type="caution">
    <text evidence="1">The sequence shown here is derived from an EMBL/GenBank/DDBJ whole genome shotgun (WGS) entry which is preliminary data.</text>
</comment>
<dbReference type="AlphaFoldDB" id="A0A8J5VGL4"/>
<gene>
    <name evidence="1" type="ORF">GUJ93_ZPchr0002g25827</name>
</gene>
<name>A0A8J5VGL4_ZIZPA</name>
<reference evidence="1" key="1">
    <citation type="journal article" date="2021" name="bioRxiv">
        <title>Whole Genome Assembly and Annotation of Northern Wild Rice, Zizania palustris L., Supports a Whole Genome Duplication in the Zizania Genus.</title>
        <authorList>
            <person name="Haas M."/>
            <person name="Kono T."/>
            <person name="Macchietto M."/>
            <person name="Millas R."/>
            <person name="McGilp L."/>
            <person name="Shao M."/>
            <person name="Duquette J."/>
            <person name="Hirsch C.N."/>
            <person name="Kimball J."/>
        </authorList>
    </citation>
    <scope>NUCLEOTIDE SEQUENCE</scope>
    <source>
        <tissue evidence="1">Fresh leaf tissue</tissue>
    </source>
</reference>
<evidence type="ECO:0000313" key="1">
    <source>
        <dbReference type="EMBL" id="KAG8059431.1"/>
    </source>
</evidence>
<dbReference type="Proteomes" id="UP000729402">
    <property type="component" value="Unassembled WGS sequence"/>
</dbReference>